<organism evidence="2 3">
    <name type="scientific">Sphingomonas swuensis</name>
    <dbReference type="NCBI Taxonomy" id="977800"/>
    <lineage>
        <taxon>Bacteria</taxon>
        <taxon>Pseudomonadati</taxon>
        <taxon>Pseudomonadota</taxon>
        <taxon>Alphaproteobacteria</taxon>
        <taxon>Sphingomonadales</taxon>
        <taxon>Sphingomonadaceae</taxon>
        <taxon>Sphingomonas</taxon>
    </lineage>
</organism>
<feature type="region of interest" description="Disordered" evidence="1">
    <location>
        <begin position="76"/>
        <end position="179"/>
    </location>
</feature>
<evidence type="ECO:0008006" key="4">
    <source>
        <dbReference type="Google" id="ProtNLM"/>
    </source>
</evidence>
<feature type="compositionally biased region" description="Polar residues" evidence="1">
    <location>
        <begin position="94"/>
        <end position="112"/>
    </location>
</feature>
<evidence type="ECO:0000313" key="2">
    <source>
        <dbReference type="EMBL" id="GAA4022045.1"/>
    </source>
</evidence>
<dbReference type="RefSeq" id="WP_344707561.1">
    <property type="nucleotide sequence ID" value="NZ_BAABBQ010000001.1"/>
</dbReference>
<proteinExistence type="predicted"/>
<gene>
    <name evidence="2" type="ORF">GCM10022280_23350</name>
</gene>
<comment type="caution">
    <text evidence="2">The sequence shown here is derived from an EMBL/GenBank/DDBJ whole genome shotgun (WGS) entry which is preliminary data.</text>
</comment>
<dbReference type="EMBL" id="BAABBQ010000001">
    <property type="protein sequence ID" value="GAA4022045.1"/>
    <property type="molecule type" value="Genomic_DNA"/>
</dbReference>
<protein>
    <recommendedName>
        <fullName evidence="4">DUF2383 domain-containing protein</fullName>
    </recommendedName>
</protein>
<name>A0ABP7T757_9SPHN</name>
<reference evidence="3" key="1">
    <citation type="journal article" date="2019" name="Int. J. Syst. Evol. Microbiol.">
        <title>The Global Catalogue of Microorganisms (GCM) 10K type strain sequencing project: providing services to taxonomists for standard genome sequencing and annotation.</title>
        <authorList>
            <consortium name="The Broad Institute Genomics Platform"/>
            <consortium name="The Broad Institute Genome Sequencing Center for Infectious Disease"/>
            <person name="Wu L."/>
            <person name="Ma J."/>
        </authorList>
    </citation>
    <scope>NUCLEOTIDE SEQUENCE [LARGE SCALE GENOMIC DNA]</scope>
    <source>
        <strain evidence="3">JCM 17563</strain>
    </source>
</reference>
<accession>A0ABP7T757</accession>
<keyword evidence="3" id="KW-1185">Reference proteome</keyword>
<dbReference type="Proteomes" id="UP001500235">
    <property type="component" value="Unassembled WGS sequence"/>
</dbReference>
<evidence type="ECO:0000313" key="3">
    <source>
        <dbReference type="Proteomes" id="UP001500235"/>
    </source>
</evidence>
<sequence length="179" mass="18762">MDNSNMSGDQGSKTGTRDSTYDLTAVLYHALQGVENCQTYMGDAGGSAEHRQFFQQALDSQKKLAEQAKRLLHDALMSETGRGGSMGQQGMSRDSSPVDQGVATGQSHSFSEAQDDGSALRFASGRTEGGSDQFAQGGDRDRQGGLGEDPQSSSFGQDGLGQGQRHHETTTGGGGTSSF</sequence>
<evidence type="ECO:0000256" key="1">
    <source>
        <dbReference type="SAM" id="MobiDB-lite"/>
    </source>
</evidence>